<accession>A0ABV8U070</accession>
<keyword evidence="1" id="KW-0732">Signal</keyword>
<feature type="chain" id="PRO_5046006128" description="Lipoprotein" evidence="1">
    <location>
        <begin position="29"/>
        <end position="225"/>
    </location>
</feature>
<evidence type="ECO:0008006" key="4">
    <source>
        <dbReference type="Google" id="ProtNLM"/>
    </source>
</evidence>
<protein>
    <recommendedName>
        <fullName evidence="4">Lipoprotein</fullName>
    </recommendedName>
</protein>
<name>A0ABV8U070_9ACTN</name>
<keyword evidence="3" id="KW-1185">Reference proteome</keyword>
<sequence length="225" mass="24028">MRRRTIKLPGAILALIVLVLAASCTEGADESPMPGRPVSAEEASLLALARYKAWTDSPVSIELRVPDGTTVEAVVDYKERKAVGSFTDGAGRHGMVVWTDQVVAFAEGAVPEQIDPGAGSLPGEWTRRPMGKELFDRAAGLALGLGDDRPDNAQLIISGGARRLRTETVDGVACDVYSGPRPSDADDSEISPLSYWISEEGRMKKAEMEFKGLNTPAVVSFPEDA</sequence>
<reference evidence="3" key="1">
    <citation type="journal article" date="2019" name="Int. J. Syst. Evol. Microbiol.">
        <title>The Global Catalogue of Microorganisms (GCM) 10K type strain sequencing project: providing services to taxonomists for standard genome sequencing and annotation.</title>
        <authorList>
            <consortium name="The Broad Institute Genomics Platform"/>
            <consortium name="The Broad Institute Genome Sequencing Center for Infectious Disease"/>
            <person name="Wu L."/>
            <person name="Ma J."/>
        </authorList>
    </citation>
    <scope>NUCLEOTIDE SEQUENCE [LARGE SCALE GENOMIC DNA]</scope>
    <source>
        <strain evidence="3">IBRC-M 10908</strain>
    </source>
</reference>
<organism evidence="2 3">
    <name type="scientific">Salininema proteolyticum</name>
    <dbReference type="NCBI Taxonomy" id="1607685"/>
    <lineage>
        <taxon>Bacteria</taxon>
        <taxon>Bacillati</taxon>
        <taxon>Actinomycetota</taxon>
        <taxon>Actinomycetes</taxon>
        <taxon>Glycomycetales</taxon>
        <taxon>Glycomycetaceae</taxon>
        <taxon>Salininema</taxon>
    </lineage>
</organism>
<evidence type="ECO:0000313" key="2">
    <source>
        <dbReference type="EMBL" id="MFC4336480.1"/>
    </source>
</evidence>
<evidence type="ECO:0000256" key="1">
    <source>
        <dbReference type="SAM" id="SignalP"/>
    </source>
</evidence>
<feature type="signal peptide" evidence="1">
    <location>
        <begin position="1"/>
        <end position="28"/>
    </location>
</feature>
<gene>
    <name evidence="2" type="ORF">ACFPET_14855</name>
</gene>
<proteinExistence type="predicted"/>
<dbReference type="PROSITE" id="PS51257">
    <property type="entry name" value="PROKAR_LIPOPROTEIN"/>
    <property type="match status" value="1"/>
</dbReference>
<dbReference type="EMBL" id="JBHSDK010000021">
    <property type="protein sequence ID" value="MFC4336480.1"/>
    <property type="molecule type" value="Genomic_DNA"/>
</dbReference>
<dbReference type="RefSeq" id="WP_380622464.1">
    <property type="nucleotide sequence ID" value="NZ_JBHSDK010000021.1"/>
</dbReference>
<dbReference type="Proteomes" id="UP001595823">
    <property type="component" value="Unassembled WGS sequence"/>
</dbReference>
<evidence type="ECO:0000313" key="3">
    <source>
        <dbReference type="Proteomes" id="UP001595823"/>
    </source>
</evidence>
<comment type="caution">
    <text evidence="2">The sequence shown here is derived from an EMBL/GenBank/DDBJ whole genome shotgun (WGS) entry which is preliminary data.</text>
</comment>